<accession>A0A813HNP1</accession>
<comment type="caution">
    <text evidence="2">The sequence shown here is derived from an EMBL/GenBank/DDBJ whole genome shotgun (WGS) entry which is preliminary data.</text>
</comment>
<name>A0A813HNP1_POLGL</name>
<feature type="region of interest" description="Disordered" evidence="1">
    <location>
        <begin position="1"/>
        <end position="43"/>
    </location>
</feature>
<reference evidence="2" key="1">
    <citation type="submission" date="2021-02" db="EMBL/GenBank/DDBJ databases">
        <authorList>
            <person name="Dougan E. K."/>
            <person name="Rhodes N."/>
            <person name="Thang M."/>
            <person name="Chan C."/>
        </authorList>
    </citation>
    <scope>NUCLEOTIDE SEQUENCE</scope>
</reference>
<evidence type="ECO:0000256" key="1">
    <source>
        <dbReference type="SAM" id="MobiDB-lite"/>
    </source>
</evidence>
<feature type="compositionally biased region" description="Basic and acidic residues" evidence="1">
    <location>
        <begin position="34"/>
        <end position="43"/>
    </location>
</feature>
<protein>
    <submittedName>
        <fullName evidence="2">Uncharacterized protein</fullName>
    </submittedName>
</protein>
<sequence length="211" mass="23073">MEKLLAQQIASKSTGKGKGKGKVRNANSEVVEQPPKRPRLEDQHDLRPLTLAIGELSLETSSKQRLQTGGLLRTCLTPVLDIFKEPLQVSESSNYSDPSLNSVLTWTSLVLALCKASLSTGASEAQTALQAYAAEQPDITALREAVHFCRVVTTYDSKQVKVQFWLSETLNRPALAVQHILVQLGGEIKYGPPPKSARERKVASLLAQTVR</sequence>
<evidence type="ECO:0000313" key="2">
    <source>
        <dbReference type="EMBL" id="CAE8639718.1"/>
    </source>
</evidence>
<dbReference type="Proteomes" id="UP000654075">
    <property type="component" value="Unassembled WGS sequence"/>
</dbReference>
<gene>
    <name evidence="2" type="ORF">PGLA1383_LOCUS54731</name>
</gene>
<dbReference type="EMBL" id="CAJNNV010032349">
    <property type="protein sequence ID" value="CAE8639718.1"/>
    <property type="molecule type" value="Genomic_DNA"/>
</dbReference>
<evidence type="ECO:0000313" key="3">
    <source>
        <dbReference type="Proteomes" id="UP000654075"/>
    </source>
</evidence>
<organism evidence="2 3">
    <name type="scientific">Polarella glacialis</name>
    <name type="common">Dinoflagellate</name>
    <dbReference type="NCBI Taxonomy" id="89957"/>
    <lineage>
        <taxon>Eukaryota</taxon>
        <taxon>Sar</taxon>
        <taxon>Alveolata</taxon>
        <taxon>Dinophyceae</taxon>
        <taxon>Suessiales</taxon>
        <taxon>Suessiaceae</taxon>
        <taxon>Polarella</taxon>
    </lineage>
</organism>
<proteinExistence type="predicted"/>
<keyword evidence="3" id="KW-1185">Reference proteome</keyword>
<dbReference type="AlphaFoldDB" id="A0A813HNP1"/>